<evidence type="ECO:0000313" key="10">
    <source>
        <dbReference type="RefSeq" id="XP_023174964.2"/>
    </source>
</evidence>
<feature type="signal peptide" evidence="6">
    <location>
        <begin position="1"/>
        <end position="19"/>
    </location>
</feature>
<dbReference type="Pfam" id="PF07773">
    <property type="entry name" value="TCTN_DUF1619"/>
    <property type="match status" value="2"/>
</dbReference>
<dbReference type="AlphaFoldDB" id="A0A6J1M8Z7"/>
<evidence type="ECO:0000259" key="7">
    <source>
        <dbReference type="Pfam" id="PF07773"/>
    </source>
</evidence>
<evidence type="ECO:0000256" key="2">
    <source>
        <dbReference type="ARBA" id="ARBA00022729"/>
    </source>
</evidence>
<keyword evidence="4" id="KW-0325">Glycoprotein</keyword>
<evidence type="ECO:0000259" key="8">
    <source>
        <dbReference type="Pfam" id="PF25752"/>
    </source>
</evidence>
<feature type="compositionally biased region" description="Polar residues" evidence="5">
    <location>
        <begin position="64"/>
        <end position="79"/>
    </location>
</feature>
<proteinExistence type="inferred from homology"/>
<name>A0A6J1M8Z7_DROHY</name>
<feature type="compositionally biased region" description="Low complexity" evidence="5">
    <location>
        <begin position="97"/>
        <end position="114"/>
    </location>
</feature>
<reference evidence="10" key="1">
    <citation type="submission" date="2025-08" db="UniProtKB">
        <authorList>
            <consortium name="RefSeq"/>
        </authorList>
    </citation>
    <scope>IDENTIFICATION</scope>
    <source>
        <strain evidence="10">15085-1641.00</strain>
        <tissue evidence="10">Whole body</tissue>
    </source>
</reference>
<dbReference type="KEGG" id="dhe:111602218"/>
<dbReference type="InterPro" id="IPR057724">
    <property type="entry name" value="TCTN1-3_N"/>
</dbReference>
<dbReference type="GO" id="GO:0035869">
    <property type="term" value="C:ciliary transition zone"/>
    <property type="evidence" value="ECO:0007669"/>
    <property type="project" value="TreeGrafter"/>
</dbReference>
<protein>
    <submittedName>
        <fullName evidence="10">Tectonic</fullName>
    </submittedName>
</protein>
<organism evidence="9 10">
    <name type="scientific">Drosophila hydei</name>
    <name type="common">Fruit fly</name>
    <dbReference type="NCBI Taxonomy" id="7224"/>
    <lineage>
        <taxon>Eukaryota</taxon>
        <taxon>Metazoa</taxon>
        <taxon>Ecdysozoa</taxon>
        <taxon>Arthropoda</taxon>
        <taxon>Hexapoda</taxon>
        <taxon>Insecta</taxon>
        <taxon>Pterygota</taxon>
        <taxon>Neoptera</taxon>
        <taxon>Endopterygota</taxon>
        <taxon>Diptera</taxon>
        <taxon>Brachycera</taxon>
        <taxon>Muscomorpha</taxon>
        <taxon>Ephydroidea</taxon>
        <taxon>Drosophilidae</taxon>
        <taxon>Drosophila</taxon>
    </lineage>
</organism>
<evidence type="ECO:0000313" key="9">
    <source>
        <dbReference type="Proteomes" id="UP000504633"/>
    </source>
</evidence>
<dbReference type="OMA" id="DFQYNHG"/>
<sequence>MLLKIAVLGFCLLSAPMQCIKIGVSKSDNNSDATTPLTTTTTTTTTEFLATTIATINDVEINSTGSSLPDAASTPSQTFPPRRKTSKPRPTPKPTKRLTTPATTAAAAAAVPTANTLDASTSPATASHRKDTRLYYCACDLQDELCEVNCCCDRDCSQESLQVFSCLPEQHTRLEDFQYNHGLPTCQISDGWLCVFRSHTKPAKMKTASNIFDAKDYNRWPEQLDAFETPLPATQTTSHYKFGQALQLWQPERKELASWELPLAYESASCQLQQTLLYLQPVQSSCLIGDASQLQMHLWSLLNVTSSYQLLSRPREPEEQQVHGLSIQICQQLLLQPNIQCSEANDTQVDLMVDSIELQLLHNYTHILAAKLLLREAIVGDDTAELWLSYALVYKSVHEPKTKPSSGSLGYELGAPILLAMLQGDNSSKAQQPQQLLNYFRTGNASQINQHWLMPCTASVEQRHAVSFGIDLTKQCQLRQLTPVPQHDNHTDYCQQLQRDIWRQLLPYDCTQLDQVAQTFVSQLGRPQLDKWLPLQLSYVDGQLQQPPIQAIYDAQQQSLSCRNMLLSVSYEFYVSELTLLEGQVPHQSVLQHARLVLGQRHDLEFDAAEQQVQLPLAVSVMFFKAQNKLQNNSNNLTIDCCLLLISFVILMIAAHSSPLS</sequence>
<dbReference type="GO" id="GO:0060271">
    <property type="term" value="P:cilium assembly"/>
    <property type="evidence" value="ECO:0007669"/>
    <property type="project" value="TreeGrafter"/>
</dbReference>
<feature type="domain" description="Tectonic-1-3" evidence="7">
    <location>
        <begin position="407"/>
        <end position="624"/>
    </location>
</feature>
<dbReference type="InterPro" id="IPR040354">
    <property type="entry name" value="TCTN1-3"/>
</dbReference>
<evidence type="ECO:0000256" key="3">
    <source>
        <dbReference type="ARBA" id="ARBA00022794"/>
    </source>
</evidence>
<accession>A0A6J1M8Z7</accession>
<evidence type="ECO:0000256" key="6">
    <source>
        <dbReference type="SAM" id="SignalP"/>
    </source>
</evidence>
<keyword evidence="3" id="KW-0970">Cilium biogenesis/degradation</keyword>
<dbReference type="Pfam" id="PF25752">
    <property type="entry name" value="DUF1619_N"/>
    <property type="match status" value="1"/>
</dbReference>
<comment type="similarity">
    <text evidence="1">Belongs to the tectonic family.</text>
</comment>
<dbReference type="GeneID" id="111602218"/>
<feature type="domain" description="Tectonic-1-3" evidence="7">
    <location>
        <begin position="238"/>
        <end position="392"/>
    </location>
</feature>
<dbReference type="Proteomes" id="UP000504633">
    <property type="component" value="Unplaced"/>
</dbReference>
<feature type="domain" description="Tectonic-1-3 N-terminal" evidence="8">
    <location>
        <begin position="128"/>
        <end position="205"/>
    </location>
</feature>
<evidence type="ECO:0000256" key="5">
    <source>
        <dbReference type="SAM" id="MobiDB-lite"/>
    </source>
</evidence>
<feature type="region of interest" description="Disordered" evidence="5">
    <location>
        <begin position="64"/>
        <end position="124"/>
    </location>
</feature>
<feature type="compositionally biased region" description="Polar residues" evidence="5">
    <location>
        <begin position="115"/>
        <end position="124"/>
    </location>
</feature>
<feature type="chain" id="PRO_5026931182" evidence="6">
    <location>
        <begin position="20"/>
        <end position="661"/>
    </location>
</feature>
<dbReference type="OrthoDB" id="2104337at2759"/>
<keyword evidence="2 6" id="KW-0732">Signal</keyword>
<evidence type="ECO:0000256" key="4">
    <source>
        <dbReference type="ARBA" id="ARBA00023180"/>
    </source>
</evidence>
<evidence type="ECO:0000256" key="1">
    <source>
        <dbReference type="ARBA" id="ARBA00007633"/>
    </source>
</evidence>
<dbReference type="RefSeq" id="XP_023174964.2">
    <property type="nucleotide sequence ID" value="XM_023319196.2"/>
</dbReference>
<keyword evidence="9" id="KW-1185">Reference proteome</keyword>
<dbReference type="PANTHER" id="PTHR14611">
    <property type="entry name" value="TECTONIC FAMILY MEMBER"/>
    <property type="match status" value="1"/>
</dbReference>
<dbReference type="PANTHER" id="PTHR14611:SF2">
    <property type="entry name" value="TECTONIC"/>
    <property type="match status" value="1"/>
</dbReference>
<dbReference type="InterPro" id="IPR011677">
    <property type="entry name" value="TCTN1-3_dom"/>
</dbReference>
<gene>
    <name evidence="10" type="primary">LOC111602218</name>
</gene>